<name>A0A0H2SS49_9AGAM</name>
<evidence type="ECO:0000313" key="2">
    <source>
        <dbReference type="Proteomes" id="UP000053477"/>
    </source>
</evidence>
<gene>
    <name evidence="1" type="ORF">SCHPADRAFT_46805</name>
</gene>
<dbReference type="InParanoid" id="A0A0H2SS49"/>
<organism evidence="1 2">
    <name type="scientific">Schizopora paradoxa</name>
    <dbReference type="NCBI Taxonomy" id="27342"/>
    <lineage>
        <taxon>Eukaryota</taxon>
        <taxon>Fungi</taxon>
        <taxon>Dikarya</taxon>
        <taxon>Basidiomycota</taxon>
        <taxon>Agaricomycotina</taxon>
        <taxon>Agaricomycetes</taxon>
        <taxon>Hymenochaetales</taxon>
        <taxon>Schizoporaceae</taxon>
        <taxon>Schizopora</taxon>
    </lineage>
</organism>
<dbReference type="AlphaFoldDB" id="A0A0H2SS49"/>
<dbReference type="EMBL" id="KQ085884">
    <property type="protein sequence ID" value="KLO19921.1"/>
    <property type="molecule type" value="Genomic_DNA"/>
</dbReference>
<proteinExistence type="predicted"/>
<reference evidence="1 2" key="1">
    <citation type="submission" date="2015-04" db="EMBL/GenBank/DDBJ databases">
        <title>Complete genome sequence of Schizopora paradoxa KUC8140, a cosmopolitan wood degrader in East Asia.</title>
        <authorList>
            <consortium name="DOE Joint Genome Institute"/>
            <person name="Min B."/>
            <person name="Park H."/>
            <person name="Jang Y."/>
            <person name="Kim J.-J."/>
            <person name="Kim K.H."/>
            <person name="Pangilinan J."/>
            <person name="Lipzen A."/>
            <person name="Riley R."/>
            <person name="Grigoriev I.V."/>
            <person name="Spatafora J.W."/>
            <person name="Choi I.-G."/>
        </authorList>
    </citation>
    <scope>NUCLEOTIDE SEQUENCE [LARGE SCALE GENOMIC DNA]</scope>
    <source>
        <strain evidence="1 2">KUC8140</strain>
    </source>
</reference>
<protein>
    <submittedName>
        <fullName evidence="1">Uncharacterized protein</fullName>
    </submittedName>
</protein>
<keyword evidence="2" id="KW-1185">Reference proteome</keyword>
<dbReference type="Proteomes" id="UP000053477">
    <property type="component" value="Unassembled WGS sequence"/>
</dbReference>
<sequence length="183" mass="20652">MRGINVAERISSSLPSLLVPLGPSVTHLVISFVNRTAEDSRIPLSLSFVAYALRSLECLEKLTVELLPKVVDIVFHALLHLFNEQRGAIPPPLKCLQIKTDAIPLLACWSLLRELVFACHKACTLEARHFTFQVDVNRERWHSKIDDERRRIIEEGLMNDVDVKECIGGAFKIKVNDLEVMAV</sequence>
<accession>A0A0H2SS49</accession>
<evidence type="ECO:0000313" key="1">
    <source>
        <dbReference type="EMBL" id="KLO19921.1"/>
    </source>
</evidence>